<keyword evidence="5 6" id="KW-0472">Membrane</keyword>
<evidence type="ECO:0000256" key="5">
    <source>
        <dbReference type="ARBA" id="ARBA00023136"/>
    </source>
</evidence>
<dbReference type="InterPro" id="IPR050445">
    <property type="entry name" value="Bact_polysacc_biosynth/exp"/>
</dbReference>
<comment type="subcellular location">
    <subcellularLocation>
        <location evidence="1">Cell membrane</location>
        <topology evidence="1">Multi-pass membrane protein</topology>
    </subcellularLocation>
</comment>
<accession>X1QH61</accession>
<dbReference type="GO" id="GO:0005886">
    <property type="term" value="C:plasma membrane"/>
    <property type="evidence" value="ECO:0007669"/>
    <property type="project" value="UniProtKB-SubCell"/>
</dbReference>
<sequence>MVQENTELIDYLGVIWKWKLLIILIAVVCAITSGVVSFVLPKIYQSSAILEVGRVPRYRGASREQIEPIEDIESVSEVLESDEMLSKIKEKFNLQATLGG</sequence>
<protein>
    <recommendedName>
        <fullName evidence="7">Polysaccharide chain length determinant N-terminal domain-containing protein</fullName>
    </recommendedName>
</protein>
<evidence type="ECO:0000256" key="3">
    <source>
        <dbReference type="ARBA" id="ARBA00022692"/>
    </source>
</evidence>
<evidence type="ECO:0000256" key="2">
    <source>
        <dbReference type="ARBA" id="ARBA00022475"/>
    </source>
</evidence>
<keyword evidence="3 6" id="KW-0812">Transmembrane</keyword>
<dbReference type="EMBL" id="BARV01026584">
    <property type="protein sequence ID" value="GAI42604.1"/>
    <property type="molecule type" value="Genomic_DNA"/>
</dbReference>
<dbReference type="AlphaFoldDB" id="X1QH61"/>
<feature type="transmembrane region" description="Helical" evidence="6">
    <location>
        <begin position="20"/>
        <end position="40"/>
    </location>
</feature>
<keyword evidence="2" id="KW-1003">Cell membrane</keyword>
<reference evidence="8" key="1">
    <citation type="journal article" date="2014" name="Front. Microbiol.">
        <title>High frequency of phylogenetically diverse reductive dehalogenase-homologous genes in deep subseafloor sedimentary metagenomes.</title>
        <authorList>
            <person name="Kawai M."/>
            <person name="Futagami T."/>
            <person name="Toyoda A."/>
            <person name="Takaki Y."/>
            <person name="Nishi S."/>
            <person name="Hori S."/>
            <person name="Arai W."/>
            <person name="Tsubouchi T."/>
            <person name="Morono Y."/>
            <person name="Uchiyama I."/>
            <person name="Ito T."/>
            <person name="Fujiyama A."/>
            <person name="Inagaki F."/>
            <person name="Takami H."/>
        </authorList>
    </citation>
    <scope>NUCLEOTIDE SEQUENCE</scope>
    <source>
        <strain evidence="8">Expedition CK06-06</strain>
    </source>
</reference>
<name>X1QH61_9ZZZZ</name>
<feature type="non-terminal residue" evidence="8">
    <location>
        <position position="100"/>
    </location>
</feature>
<evidence type="ECO:0000259" key="7">
    <source>
        <dbReference type="Pfam" id="PF02706"/>
    </source>
</evidence>
<dbReference type="PANTHER" id="PTHR32309:SF31">
    <property type="entry name" value="CAPSULAR EXOPOLYSACCHARIDE FAMILY"/>
    <property type="match status" value="1"/>
</dbReference>
<evidence type="ECO:0000313" key="8">
    <source>
        <dbReference type="EMBL" id="GAI42604.1"/>
    </source>
</evidence>
<gene>
    <name evidence="8" type="ORF">S06H3_42931</name>
</gene>
<evidence type="ECO:0000256" key="4">
    <source>
        <dbReference type="ARBA" id="ARBA00022989"/>
    </source>
</evidence>
<dbReference type="PANTHER" id="PTHR32309">
    <property type="entry name" value="TYROSINE-PROTEIN KINASE"/>
    <property type="match status" value="1"/>
</dbReference>
<proteinExistence type="predicted"/>
<comment type="caution">
    <text evidence="8">The sequence shown here is derived from an EMBL/GenBank/DDBJ whole genome shotgun (WGS) entry which is preliminary data.</text>
</comment>
<evidence type="ECO:0000256" key="6">
    <source>
        <dbReference type="SAM" id="Phobius"/>
    </source>
</evidence>
<evidence type="ECO:0000256" key="1">
    <source>
        <dbReference type="ARBA" id="ARBA00004651"/>
    </source>
</evidence>
<feature type="domain" description="Polysaccharide chain length determinant N-terminal" evidence="7">
    <location>
        <begin position="6"/>
        <end position="89"/>
    </location>
</feature>
<organism evidence="8">
    <name type="scientific">marine sediment metagenome</name>
    <dbReference type="NCBI Taxonomy" id="412755"/>
    <lineage>
        <taxon>unclassified sequences</taxon>
        <taxon>metagenomes</taxon>
        <taxon>ecological metagenomes</taxon>
    </lineage>
</organism>
<dbReference type="InterPro" id="IPR003856">
    <property type="entry name" value="LPS_length_determ_N"/>
</dbReference>
<dbReference type="Pfam" id="PF02706">
    <property type="entry name" value="Wzz"/>
    <property type="match status" value="1"/>
</dbReference>
<keyword evidence="4 6" id="KW-1133">Transmembrane helix</keyword>